<keyword evidence="3" id="KW-1185">Reference proteome</keyword>
<sequence length="141" mass="16342">MLKTESGEEWGPNLYVPYSLFYHRLLEVRYIDFNFSFTPTYVLHRSRQVSNSRVVKRKTSDWTALGPSLGFLLNFNVGKIRSSFLDVLLRVFLVVFLDVSLYLGIIRHHLGSILLLTMLYITNSEVGFCKVRVGLNYCRAI</sequence>
<comment type="caution">
    <text evidence="2">The sequence shown here is derived from an EMBL/GenBank/DDBJ whole genome shotgun (WGS) entry which is preliminary data.</text>
</comment>
<keyword evidence="1" id="KW-0472">Membrane</keyword>
<evidence type="ECO:0000313" key="3">
    <source>
        <dbReference type="Proteomes" id="UP001227192"/>
    </source>
</evidence>
<keyword evidence="1" id="KW-0812">Transmembrane</keyword>
<feature type="transmembrane region" description="Helical" evidence="1">
    <location>
        <begin position="87"/>
        <end position="106"/>
    </location>
</feature>
<dbReference type="EMBL" id="LACB01000469">
    <property type="protein sequence ID" value="KAJ9483094.1"/>
    <property type="molecule type" value="Genomic_DNA"/>
</dbReference>
<evidence type="ECO:0000256" key="1">
    <source>
        <dbReference type="SAM" id="Phobius"/>
    </source>
</evidence>
<accession>A0AAI9TAQ1</accession>
<reference evidence="2" key="1">
    <citation type="submission" date="2015-06" db="EMBL/GenBank/DDBJ databases">
        <authorList>
            <person name="Nguyen H."/>
        </authorList>
    </citation>
    <scope>NUCLEOTIDE SEQUENCE</scope>
    <source>
        <strain evidence="2">DAOM 180753</strain>
    </source>
</reference>
<dbReference type="Proteomes" id="UP001227192">
    <property type="component" value="Unassembled WGS sequence"/>
</dbReference>
<dbReference type="AlphaFoldDB" id="A0AAI9TAQ1"/>
<proteinExistence type="predicted"/>
<keyword evidence="1" id="KW-1133">Transmembrane helix</keyword>
<protein>
    <submittedName>
        <fullName evidence="2">Uncharacterized protein</fullName>
    </submittedName>
</protein>
<organism evidence="2 3">
    <name type="scientific">Penicillium thymicola</name>
    <dbReference type="NCBI Taxonomy" id="293382"/>
    <lineage>
        <taxon>Eukaryota</taxon>
        <taxon>Fungi</taxon>
        <taxon>Dikarya</taxon>
        <taxon>Ascomycota</taxon>
        <taxon>Pezizomycotina</taxon>
        <taxon>Eurotiomycetes</taxon>
        <taxon>Eurotiomycetidae</taxon>
        <taxon>Eurotiales</taxon>
        <taxon>Aspergillaceae</taxon>
        <taxon>Penicillium</taxon>
    </lineage>
</organism>
<name>A0AAI9TAQ1_PENTH</name>
<reference evidence="2" key="2">
    <citation type="journal article" date="2016" name="Fungal Biol.">
        <title>Ochratoxin A production by Penicillium thymicola.</title>
        <authorList>
            <person name="Nguyen H.D.T."/>
            <person name="McMullin D.R."/>
            <person name="Ponomareva E."/>
            <person name="Riley R."/>
            <person name="Pomraning K.R."/>
            <person name="Baker S.E."/>
            <person name="Seifert K.A."/>
        </authorList>
    </citation>
    <scope>NUCLEOTIDE SEQUENCE</scope>
    <source>
        <strain evidence="2">DAOM 180753</strain>
    </source>
</reference>
<evidence type="ECO:0000313" key="2">
    <source>
        <dbReference type="EMBL" id="KAJ9483094.1"/>
    </source>
</evidence>
<gene>
    <name evidence="2" type="ORF">VN97_g10318</name>
</gene>